<accession>A0ABV6AZ76</accession>
<reference evidence="1 2" key="1">
    <citation type="submission" date="2024-09" db="EMBL/GenBank/DDBJ databases">
        <authorList>
            <person name="Sun Q."/>
            <person name="Mori K."/>
        </authorList>
    </citation>
    <scope>NUCLEOTIDE SEQUENCE [LARGE SCALE GENOMIC DNA]</scope>
    <source>
        <strain evidence="1 2">JCM 13503</strain>
    </source>
</reference>
<dbReference type="Proteomes" id="UP001589733">
    <property type="component" value="Unassembled WGS sequence"/>
</dbReference>
<proteinExistence type="predicted"/>
<dbReference type="EMBL" id="JBHLYR010000028">
    <property type="protein sequence ID" value="MFB9992030.1"/>
    <property type="molecule type" value="Genomic_DNA"/>
</dbReference>
<name>A0ABV6AZ76_9DEIO</name>
<evidence type="ECO:0000313" key="2">
    <source>
        <dbReference type="Proteomes" id="UP001589733"/>
    </source>
</evidence>
<gene>
    <name evidence="1" type="ORF">ACFFLM_08665</name>
</gene>
<protein>
    <submittedName>
        <fullName evidence="1">Uncharacterized protein</fullName>
    </submittedName>
</protein>
<evidence type="ECO:0000313" key="1">
    <source>
        <dbReference type="EMBL" id="MFB9992030.1"/>
    </source>
</evidence>
<keyword evidence="2" id="KW-1185">Reference proteome</keyword>
<dbReference type="RefSeq" id="WP_380008140.1">
    <property type="nucleotide sequence ID" value="NZ_JBHLYR010000028.1"/>
</dbReference>
<sequence>MRELAELDAMPRPQTAAVGIPGAFVRAQRETLNTRVRQEFRVALGGLVNQLKGQGWRIEQNGIVEHLLQPLLTEEGRQRLTRQLAELED</sequence>
<organism evidence="1 2">
    <name type="scientific">Deinococcus oregonensis</name>
    <dbReference type="NCBI Taxonomy" id="1805970"/>
    <lineage>
        <taxon>Bacteria</taxon>
        <taxon>Thermotogati</taxon>
        <taxon>Deinococcota</taxon>
        <taxon>Deinococci</taxon>
        <taxon>Deinococcales</taxon>
        <taxon>Deinococcaceae</taxon>
        <taxon>Deinococcus</taxon>
    </lineage>
</organism>
<comment type="caution">
    <text evidence="1">The sequence shown here is derived from an EMBL/GenBank/DDBJ whole genome shotgun (WGS) entry which is preliminary data.</text>
</comment>